<sequence>MIFLGLIWALCFTEALGLRICSFNVQTFGEAKRDKPDVMDIITKIVSRCDITLIMEIKDTSDKVIPYLMSKLNSHSDTGDEFAFTISQRLGRKAYKEQYAFIYRNELVSVKETYQYEDLQPGDEDAFSREPYIVWFRSRTTEVKEFVIIPQHTTPEVAVREIDELYDVYLDVKKKWKSQNIIFMGDLNAGCSYVPKKSWPSIRLRTNTEFVWLIGDKEDTTVKKSTSCAYDR</sequence>
<evidence type="ECO:0000256" key="6">
    <source>
        <dbReference type="SAM" id="SignalP"/>
    </source>
</evidence>
<dbReference type="AlphaFoldDB" id="A0A8T2IJ36"/>
<evidence type="ECO:0000256" key="3">
    <source>
        <dbReference type="ARBA" id="ARBA00022759"/>
    </source>
</evidence>
<proteinExistence type="inferred from homology"/>
<dbReference type="Gene3D" id="3.60.10.10">
    <property type="entry name" value="Endonuclease/exonuclease/phosphatase"/>
    <property type="match status" value="1"/>
</dbReference>
<accession>A0A8T2IJ36</accession>
<dbReference type="Pfam" id="PF03372">
    <property type="entry name" value="Exo_endo_phos"/>
    <property type="match status" value="1"/>
</dbReference>
<dbReference type="OrthoDB" id="10061407at2759"/>
<evidence type="ECO:0000313" key="8">
    <source>
        <dbReference type="EMBL" id="KAG8432012.1"/>
    </source>
</evidence>
<dbReference type="PANTHER" id="PTHR11371">
    <property type="entry name" value="DEOXYRIBONUCLEASE"/>
    <property type="match status" value="1"/>
</dbReference>
<keyword evidence="4" id="KW-0378">Hydrolase</keyword>
<evidence type="ECO:0000259" key="7">
    <source>
        <dbReference type="Pfam" id="PF03372"/>
    </source>
</evidence>
<gene>
    <name evidence="8" type="ORF">GDO86_020335</name>
</gene>
<keyword evidence="9" id="KW-1185">Reference proteome</keyword>
<dbReference type="CDD" id="cd10282">
    <property type="entry name" value="DNase1"/>
    <property type="match status" value="1"/>
</dbReference>
<dbReference type="GO" id="GO:0004530">
    <property type="term" value="F:deoxyribonuclease I activity"/>
    <property type="evidence" value="ECO:0007669"/>
    <property type="project" value="TreeGrafter"/>
</dbReference>
<dbReference type="SMART" id="SM00476">
    <property type="entry name" value="DNaseIc"/>
    <property type="match status" value="1"/>
</dbReference>
<dbReference type="InterPro" id="IPR016202">
    <property type="entry name" value="DNase_I"/>
</dbReference>
<dbReference type="EMBL" id="JAACNH010000017">
    <property type="protein sequence ID" value="KAG8432012.1"/>
    <property type="molecule type" value="Genomic_DNA"/>
</dbReference>
<evidence type="ECO:0000256" key="2">
    <source>
        <dbReference type="ARBA" id="ARBA00022722"/>
    </source>
</evidence>
<keyword evidence="6" id="KW-0732">Signal</keyword>
<feature type="signal peptide" evidence="6">
    <location>
        <begin position="1"/>
        <end position="17"/>
    </location>
</feature>
<protein>
    <recommendedName>
        <fullName evidence="7">Endonuclease/exonuclease/phosphatase domain-containing protein</fullName>
    </recommendedName>
</protein>
<dbReference type="InterPro" id="IPR005135">
    <property type="entry name" value="Endo/exonuclease/phosphatase"/>
</dbReference>
<dbReference type="GO" id="GO:0003677">
    <property type="term" value="F:DNA binding"/>
    <property type="evidence" value="ECO:0007669"/>
    <property type="project" value="TreeGrafter"/>
</dbReference>
<evidence type="ECO:0000256" key="4">
    <source>
        <dbReference type="ARBA" id="ARBA00022801"/>
    </source>
</evidence>
<dbReference type="InterPro" id="IPR018057">
    <property type="entry name" value="Deoxyribonuclease-1_AS"/>
</dbReference>
<dbReference type="GO" id="GO:0006308">
    <property type="term" value="P:DNA catabolic process"/>
    <property type="evidence" value="ECO:0007669"/>
    <property type="project" value="InterPro"/>
</dbReference>
<dbReference type="PANTHER" id="PTHR11371:SF32">
    <property type="entry name" value="DEOXYRIBONUCLEASE GAMMA"/>
    <property type="match status" value="1"/>
</dbReference>
<evidence type="ECO:0000256" key="1">
    <source>
        <dbReference type="ARBA" id="ARBA00007359"/>
    </source>
</evidence>
<comment type="similarity">
    <text evidence="1">Belongs to the DNase I family.</text>
</comment>
<organism evidence="8 9">
    <name type="scientific">Hymenochirus boettgeri</name>
    <name type="common">Congo dwarf clawed frog</name>
    <dbReference type="NCBI Taxonomy" id="247094"/>
    <lineage>
        <taxon>Eukaryota</taxon>
        <taxon>Metazoa</taxon>
        <taxon>Chordata</taxon>
        <taxon>Craniata</taxon>
        <taxon>Vertebrata</taxon>
        <taxon>Euteleostomi</taxon>
        <taxon>Amphibia</taxon>
        <taxon>Batrachia</taxon>
        <taxon>Anura</taxon>
        <taxon>Pipoidea</taxon>
        <taxon>Pipidae</taxon>
        <taxon>Pipinae</taxon>
        <taxon>Hymenochirus</taxon>
    </lineage>
</organism>
<keyword evidence="3" id="KW-0255">Endonuclease</keyword>
<dbReference type="GO" id="GO:0005634">
    <property type="term" value="C:nucleus"/>
    <property type="evidence" value="ECO:0007669"/>
    <property type="project" value="TreeGrafter"/>
</dbReference>
<evidence type="ECO:0000313" key="9">
    <source>
        <dbReference type="Proteomes" id="UP000812440"/>
    </source>
</evidence>
<dbReference type="Proteomes" id="UP000812440">
    <property type="component" value="Unassembled WGS sequence"/>
</dbReference>
<dbReference type="InterPro" id="IPR036691">
    <property type="entry name" value="Endo/exonu/phosph_ase_sf"/>
</dbReference>
<dbReference type="PROSITE" id="PS00919">
    <property type="entry name" value="DNASE_I_1"/>
    <property type="match status" value="1"/>
</dbReference>
<reference evidence="8" key="1">
    <citation type="thesis" date="2020" institute="ProQuest LLC" country="789 East Eisenhower Parkway, Ann Arbor, MI, USA">
        <title>Comparative Genomics and Chromosome Evolution.</title>
        <authorList>
            <person name="Mudd A.B."/>
        </authorList>
    </citation>
    <scope>NUCLEOTIDE SEQUENCE</scope>
    <source>
        <strain evidence="8">Female2</strain>
        <tissue evidence="8">Blood</tissue>
    </source>
</reference>
<feature type="domain" description="Endonuclease/exonuclease/phosphatase" evidence="7">
    <location>
        <begin position="21"/>
        <end position="211"/>
    </location>
</feature>
<dbReference type="SUPFAM" id="SSF56219">
    <property type="entry name" value="DNase I-like"/>
    <property type="match status" value="1"/>
</dbReference>
<comment type="caution">
    <text evidence="8">The sequence shown here is derived from an EMBL/GenBank/DDBJ whole genome shotgun (WGS) entry which is preliminary data.</text>
</comment>
<feature type="chain" id="PRO_5035902505" description="Endonuclease/exonuclease/phosphatase domain-containing protein" evidence="6">
    <location>
        <begin position="18"/>
        <end position="232"/>
    </location>
</feature>
<name>A0A8T2IJ36_9PIPI</name>
<dbReference type="PRINTS" id="PR00130">
    <property type="entry name" value="DNASEI"/>
</dbReference>
<keyword evidence="2" id="KW-0540">Nuclease</keyword>
<evidence type="ECO:0000256" key="5">
    <source>
        <dbReference type="ARBA" id="ARBA00023157"/>
    </source>
</evidence>
<keyword evidence="5" id="KW-1015">Disulfide bond</keyword>